<evidence type="ECO:0000259" key="4">
    <source>
        <dbReference type="Pfam" id="PF04715"/>
    </source>
</evidence>
<proteinExistence type="predicted"/>
<name>A0ABV2L919_9HYPH</name>
<gene>
    <name evidence="5" type="ORF">ABID43_003910</name>
</gene>
<dbReference type="GO" id="GO:0046820">
    <property type="term" value="F:4-amino-4-deoxychorismate synthase activity"/>
    <property type="evidence" value="ECO:0007669"/>
    <property type="project" value="UniProtKB-EC"/>
</dbReference>
<dbReference type="EC" id="2.6.1.85" evidence="1"/>
<dbReference type="InterPro" id="IPR005802">
    <property type="entry name" value="ADC_synth_comp_1"/>
</dbReference>
<keyword evidence="5" id="KW-0032">Aminotransferase</keyword>
<dbReference type="Gene3D" id="3.60.120.10">
    <property type="entry name" value="Anthranilate synthase"/>
    <property type="match status" value="1"/>
</dbReference>
<dbReference type="InterPro" id="IPR019999">
    <property type="entry name" value="Anth_synth_I-like"/>
</dbReference>
<reference evidence="5 6" key="1">
    <citation type="submission" date="2024-06" db="EMBL/GenBank/DDBJ databases">
        <title>Genomic Encyclopedia of Type Strains, Phase IV (KMG-IV): sequencing the most valuable type-strain genomes for metagenomic binning, comparative biology and taxonomic classification.</title>
        <authorList>
            <person name="Goeker M."/>
        </authorList>
    </citation>
    <scope>NUCLEOTIDE SEQUENCE [LARGE SCALE GENOMIC DNA]</scope>
    <source>
        <strain evidence="5 6">DSM 21331</strain>
    </source>
</reference>
<dbReference type="PRINTS" id="PR00095">
    <property type="entry name" value="ANTSNTHASEI"/>
</dbReference>
<comment type="caution">
    <text evidence="5">The sequence shown here is derived from an EMBL/GenBank/DDBJ whole genome shotgun (WGS) entry which is preliminary data.</text>
</comment>
<protein>
    <recommendedName>
        <fullName evidence="1">aminodeoxychorismate synthase</fullName>
        <ecNumber evidence="1">2.6.1.85</ecNumber>
    </recommendedName>
</protein>
<keyword evidence="6" id="KW-1185">Reference proteome</keyword>
<evidence type="ECO:0000313" key="6">
    <source>
        <dbReference type="Proteomes" id="UP001549145"/>
    </source>
</evidence>
<dbReference type="EMBL" id="JBEPMM010000014">
    <property type="protein sequence ID" value="MET3694348.1"/>
    <property type="molecule type" value="Genomic_DNA"/>
</dbReference>
<dbReference type="RefSeq" id="WP_238279127.1">
    <property type="nucleotide sequence ID" value="NZ_BPQL01000050.1"/>
</dbReference>
<dbReference type="SUPFAM" id="SSF56322">
    <property type="entry name" value="ADC synthase"/>
    <property type="match status" value="1"/>
</dbReference>
<dbReference type="PANTHER" id="PTHR11236">
    <property type="entry name" value="AMINOBENZOATE/ANTHRANILATE SYNTHASE"/>
    <property type="match status" value="1"/>
</dbReference>
<feature type="domain" description="Anthranilate synthase component I N-terminal" evidence="4">
    <location>
        <begin position="9"/>
        <end position="141"/>
    </location>
</feature>
<keyword evidence="2 5" id="KW-0808">Transferase</keyword>
<evidence type="ECO:0000313" key="5">
    <source>
        <dbReference type="EMBL" id="MET3694348.1"/>
    </source>
</evidence>
<dbReference type="Proteomes" id="UP001549145">
    <property type="component" value="Unassembled WGS sequence"/>
</dbReference>
<dbReference type="NCBIfam" id="TIGR00553">
    <property type="entry name" value="pabB"/>
    <property type="match status" value="1"/>
</dbReference>
<dbReference type="InterPro" id="IPR015890">
    <property type="entry name" value="Chorismate_C"/>
</dbReference>
<dbReference type="Pfam" id="PF00425">
    <property type="entry name" value="Chorismate_bind"/>
    <property type="match status" value="1"/>
</dbReference>
<sequence length="475" mass="50751">MWTADIPFVEPIAAAEALAALPGLAFLDSAMHHDTLGRTSTLAADPFGCFRFRDGVATLDGRTVPGSGLEALRACLAPYRTARDPELPDFAGGAIGYLAYDLGATLERVAPPARRADLCDDIAFNLYDTVLSIDHGTGRCRLIATGFPETAPAAREARARARLAQFAALLAGARQSPEPVAQGPLVWRSNFTRAGYEAAVERVRDYIRAGDIYQANIAQRFEADLPEGFDPFGLYRRLRATNPATFGAYLAFEGLSIASSSPERFLKLSGRAIETRPIKGTVRRVADAAADARLGEALQANAKERAENIMIVDLLRNDLSRICEPHSVQVPVLCGLESYASVHHLVSVVTGTLKADMDALDLIAATFPGGSITGAPKLRAMDIITEIEGDARELYCGAIGALGFTGDLDTSIAIRTVFMDRNRAVLQAGGGITLLSEPGPEYEETLTKAARVFQAFEPDARDPTCEPDAGAGRAP</sequence>
<organism evidence="5 6">
    <name type="scientific">Methylobacterium goesingense</name>
    <dbReference type="NCBI Taxonomy" id="243690"/>
    <lineage>
        <taxon>Bacteria</taxon>
        <taxon>Pseudomonadati</taxon>
        <taxon>Pseudomonadota</taxon>
        <taxon>Alphaproteobacteria</taxon>
        <taxon>Hyphomicrobiales</taxon>
        <taxon>Methylobacteriaceae</taxon>
        <taxon>Methylobacterium</taxon>
    </lineage>
</organism>
<dbReference type="InterPro" id="IPR005801">
    <property type="entry name" value="ADC_synthase"/>
</dbReference>
<dbReference type="PANTHER" id="PTHR11236:SF50">
    <property type="entry name" value="AMINODEOXYCHORISMATE SYNTHASE COMPONENT 1"/>
    <property type="match status" value="1"/>
</dbReference>
<evidence type="ECO:0000256" key="2">
    <source>
        <dbReference type="ARBA" id="ARBA00022679"/>
    </source>
</evidence>
<dbReference type="Pfam" id="PF04715">
    <property type="entry name" value="Anth_synt_I_N"/>
    <property type="match status" value="1"/>
</dbReference>
<dbReference type="InterPro" id="IPR006805">
    <property type="entry name" value="Anth_synth_I_N"/>
</dbReference>
<feature type="domain" description="Chorismate-utilising enzyme C-terminal" evidence="3">
    <location>
        <begin position="193"/>
        <end position="448"/>
    </location>
</feature>
<accession>A0ABV2L919</accession>
<evidence type="ECO:0000259" key="3">
    <source>
        <dbReference type="Pfam" id="PF00425"/>
    </source>
</evidence>
<evidence type="ECO:0000256" key="1">
    <source>
        <dbReference type="ARBA" id="ARBA00013139"/>
    </source>
</evidence>